<dbReference type="Pfam" id="PF02569">
    <property type="entry name" value="Pantoate_ligase"/>
    <property type="match status" value="1"/>
</dbReference>
<dbReference type="EC" id="6.3.2.1" evidence="4 13"/>
<feature type="active site" description="Proton donor" evidence="13">
    <location>
        <position position="37"/>
    </location>
</feature>
<dbReference type="InterPro" id="IPR003721">
    <property type="entry name" value="Pantoate_ligase"/>
</dbReference>
<evidence type="ECO:0000256" key="1">
    <source>
        <dbReference type="ARBA" id="ARBA00004496"/>
    </source>
</evidence>
<organism evidence="14 15">
    <name type="scientific">Rhodanobacter denitrificans</name>
    <dbReference type="NCBI Taxonomy" id="666685"/>
    <lineage>
        <taxon>Bacteria</taxon>
        <taxon>Pseudomonadati</taxon>
        <taxon>Pseudomonadota</taxon>
        <taxon>Gammaproteobacteria</taxon>
        <taxon>Lysobacterales</taxon>
        <taxon>Rhodanobacteraceae</taxon>
        <taxon>Rhodanobacter</taxon>
    </lineage>
</organism>
<gene>
    <name evidence="13" type="primary">panC</name>
    <name evidence="14" type="ORF">DI564_02825</name>
</gene>
<dbReference type="CDD" id="cd00560">
    <property type="entry name" value="PanC"/>
    <property type="match status" value="1"/>
</dbReference>
<dbReference type="Gene3D" id="3.40.50.620">
    <property type="entry name" value="HUPs"/>
    <property type="match status" value="1"/>
</dbReference>
<dbReference type="EMBL" id="QFPO01000003">
    <property type="protein sequence ID" value="PZQ18264.1"/>
    <property type="molecule type" value="Genomic_DNA"/>
</dbReference>
<dbReference type="UniPathway" id="UPA00028">
    <property type="reaction ID" value="UER00005"/>
</dbReference>
<comment type="catalytic activity">
    <reaction evidence="11 13">
        <text>(R)-pantoate + beta-alanine + ATP = (R)-pantothenate + AMP + diphosphate + H(+)</text>
        <dbReference type="Rhea" id="RHEA:10912"/>
        <dbReference type="ChEBI" id="CHEBI:15378"/>
        <dbReference type="ChEBI" id="CHEBI:15980"/>
        <dbReference type="ChEBI" id="CHEBI:29032"/>
        <dbReference type="ChEBI" id="CHEBI:30616"/>
        <dbReference type="ChEBI" id="CHEBI:33019"/>
        <dbReference type="ChEBI" id="CHEBI:57966"/>
        <dbReference type="ChEBI" id="CHEBI:456215"/>
        <dbReference type="EC" id="6.3.2.1"/>
    </reaction>
</comment>
<dbReference type="AlphaFoldDB" id="A0A2W5KQT1"/>
<comment type="subunit">
    <text evidence="13">Homodimer.</text>
</comment>
<feature type="binding site" evidence="13">
    <location>
        <position position="178"/>
    </location>
    <ligand>
        <name>ATP</name>
        <dbReference type="ChEBI" id="CHEBI:30616"/>
    </ligand>
</feature>
<evidence type="ECO:0000256" key="12">
    <source>
        <dbReference type="ARBA" id="ARBA00055042"/>
    </source>
</evidence>
<comment type="miscellaneous">
    <text evidence="13">The reaction proceeds by a bi uni uni bi ping pong mechanism.</text>
</comment>
<protein>
    <recommendedName>
        <fullName evidence="5 13">Pantothenate synthetase</fullName>
        <shortName evidence="13">PS</shortName>
        <ecNumber evidence="4 13">6.3.2.1</ecNumber>
    </recommendedName>
    <alternativeName>
        <fullName evidence="13">Pantoate--beta-alanine ligase</fullName>
    </alternativeName>
    <alternativeName>
        <fullName evidence="13">Pantoate-activating enzyme</fullName>
    </alternativeName>
</protein>
<name>A0A2W5KQT1_9GAMM</name>
<dbReference type="InterPro" id="IPR042176">
    <property type="entry name" value="Pantoate_ligase_C"/>
</dbReference>
<reference evidence="14 15" key="1">
    <citation type="submission" date="2017-08" db="EMBL/GenBank/DDBJ databases">
        <title>Infants hospitalized years apart are colonized by the same room-sourced microbial strains.</title>
        <authorList>
            <person name="Brooks B."/>
            <person name="Olm M.R."/>
            <person name="Firek B.A."/>
            <person name="Baker R."/>
            <person name="Thomas B.C."/>
            <person name="Morowitz M.J."/>
            <person name="Banfield J.F."/>
        </authorList>
    </citation>
    <scope>NUCLEOTIDE SEQUENCE [LARGE SCALE GENOMIC DNA]</scope>
    <source>
        <strain evidence="14">S2_005_003_R2_42</strain>
    </source>
</reference>
<evidence type="ECO:0000256" key="3">
    <source>
        <dbReference type="ARBA" id="ARBA00009256"/>
    </source>
</evidence>
<evidence type="ECO:0000313" key="14">
    <source>
        <dbReference type="EMBL" id="PZQ18264.1"/>
    </source>
</evidence>
<evidence type="ECO:0000256" key="5">
    <source>
        <dbReference type="ARBA" id="ARBA00014155"/>
    </source>
</evidence>
<keyword evidence="8 13" id="KW-0566">Pantothenate biosynthesis</keyword>
<comment type="subcellular location">
    <subcellularLocation>
        <location evidence="1 13">Cytoplasm</location>
    </subcellularLocation>
</comment>
<dbReference type="GO" id="GO:0004592">
    <property type="term" value="F:pantoate-beta-alanine ligase activity"/>
    <property type="evidence" value="ECO:0007669"/>
    <property type="project" value="UniProtKB-UniRule"/>
</dbReference>
<dbReference type="NCBIfam" id="TIGR00018">
    <property type="entry name" value="panC"/>
    <property type="match status" value="1"/>
</dbReference>
<evidence type="ECO:0000313" key="15">
    <source>
        <dbReference type="Proteomes" id="UP000249046"/>
    </source>
</evidence>
<dbReference type="PANTHER" id="PTHR21299:SF1">
    <property type="entry name" value="PANTOATE--BETA-ALANINE LIGASE"/>
    <property type="match status" value="1"/>
</dbReference>
<evidence type="ECO:0000256" key="10">
    <source>
        <dbReference type="ARBA" id="ARBA00022840"/>
    </source>
</evidence>
<dbReference type="InterPro" id="IPR014729">
    <property type="entry name" value="Rossmann-like_a/b/a_fold"/>
</dbReference>
<accession>A0A2W5KQT1</accession>
<comment type="caution">
    <text evidence="14">The sequence shown here is derived from an EMBL/GenBank/DDBJ whole genome shotgun (WGS) entry which is preliminary data.</text>
</comment>
<feature type="binding site" evidence="13">
    <location>
        <position position="61"/>
    </location>
    <ligand>
        <name>beta-alanine</name>
        <dbReference type="ChEBI" id="CHEBI:57966"/>
    </ligand>
</feature>
<feature type="binding site" evidence="13">
    <location>
        <begin position="30"/>
        <end position="37"/>
    </location>
    <ligand>
        <name>ATP</name>
        <dbReference type="ChEBI" id="CHEBI:30616"/>
    </ligand>
</feature>
<evidence type="ECO:0000256" key="8">
    <source>
        <dbReference type="ARBA" id="ARBA00022655"/>
    </source>
</evidence>
<dbReference type="GO" id="GO:0005524">
    <property type="term" value="F:ATP binding"/>
    <property type="evidence" value="ECO:0007669"/>
    <property type="project" value="UniProtKB-KW"/>
</dbReference>
<evidence type="ECO:0000256" key="13">
    <source>
        <dbReference type="HAMAP-Rule" id="MF_00158"/>
    </source>
</evidence>
<feature type="binding site" evidence="13">
    <location>
        <position position="155"/>
    </location>
    <ligand>
        <name>(R)-pantoate</name>
        <dbReference type="ChEBI" id="CHEBI:15980"/>
    </ligand>
</feature>
<evidence type="ECO:0000256" key="4">
    <source>
        <dbReference type="ARBA" id="ARBA00012219"/>
    </source>
</evidence>
<dbReference type="HAMAP" id="MF_00158">
    <property type="entry name" value="PanC"/>
    <property type="match status" value="1"/>
</dbReference>
<sequence length="290" mass="31000">MDIFRDTAALRAALAERRRAGCRIALVPTMGNLHAGHHSLIALAREHADVVVASVFVNPTQFGPNEDFARYPRTPDADAQGLAQHGCDAMFLPTVDDLYPFGAEAAVRIHVPGLSDILDGASRPGHFDGVATVVTRLFNRVQPDVAVFGRKDYQQLLVIERLVEDLALPIRIVGAPIVREASGLALSSRNQYLDAAERERAALIHATLGWMRDQALDGAEPARIEAAARQRLADAGFVPDYAVIRRAADLGPVEAAAPAADAVALIAARLGSTRLIDNLRFGRASASGPA</sequence>
<dbReference type="SUPFAM" id="SSF52374">
    <property type="entry name" value="Nucleotidylyl transferase"/>
    <property type="match status" value="1"/>
</dbReference>
<keyword evidence="10 13" id="KW-0067">ATP-binding</keyword>
<evidence type="ECO:0000256" key="6">
    <source>
        <dbReference type="ARBA" id="ARBA00022490"/>
    </source>
</evidence>
<dbReference type="Proteomes" id="UP000249046">
    <property type="component" value="Unassembled WGS sequence"/>
</dbReference>
<dbReference type="FunFam" id="3.40.50.620:FF:000114">
    <property type="entry name" value="Pantothenate synthetase"/>
    <property type="match status" value="1"/>
</dbReference>
<comment type="similarity">
    <text evidence="3 13">Belongs to the pantothenate synthetase family.</text>
</comment>
<dbReference type="GO" id="GO:0015940">
    <property type="term" value="P:pantothenate biosynthetic process"/>
    <property type="evidence" value="ECO:0007669"/>
    <property type="project" value="UniProtKB-UniRule"/>
</dbReference>
<keyword evidence="6 13" id="KW-0963">Cytoplasm</keyword>
<feature type="binding site" evidence="13">
    <location>
        <begin position="186"/>
        <end position="189"/>
    </location>
    <ligand>
        <name>ATP</name>
        <dbReference type="ChEBI" id="CHEBI:30616"/>
    </ligand>
</feature>
<comment type="pathway">
    <text evidence="2 13">Cofactor biosynthesis; (R)-pantothenate biosynthesis; (R)-pantothenate from (R)-pantoate and beta-alanine: step 1/1.</text>
</comment>
<evidence type="ECO:0000256" key="11">
    <source>
        <dbReference type="ARBA" id="ARBA00048258"/>
    </source>
</evidence>
<feature type="binding site" evidence="13">
    <location>
        <begin position="149"/>
        <end position="152"/>
    </location>
    <ligand>
        <name>ATP</name>
        <dbReference type="ChEBI" id="CHEBI:30616"/>
    </ligand>
</feature>
<feature type="binding site" evidence="13">
    <location>
        <position position="61"/>
    </location>
    <ligand>
        <name>(R)-pantoate</name>
        <dbReference type="ChEBI" id="CHEBI:15980"/>
    </ligand>
</feature>
<dbReference type="Gene3D" id="3.30.1300.10">
    <property type="entry name" value="Pantoate-beta-alanine ligase, C-terminal domain"/>
    <property type="match status" value="1"/>
</dbReference>
<evidence type="ECO:0000256" key="9">
    <source>
        <dbReference type="ARBA" id="ARBA00022741"/>
    </source>
</evidence>
<keyword evidence="7 13" id="KW-0436">Ligase</keyword>
<dbReference type="PANTHER" id="PTHR21299">
    <property type="entry name" value="CYTIDYLATE KINASE/PANTOATE-BETA-ALANINE LIGASE"/>
    <property type="match status" value="1"/>
</dbReference>
<evidence type="ECO:0000256" key="2">
    <source>
        <dbReference type="ARBA" id="ARBA00004990"/>
    </source>
</evidence>
<comment type="function">
    <text evidence="12 13">Catalyzes the condensation of pantoate with beta-alanine in an ATP-dependent reaction via a pantoyl-adenylate intermediate.</text>
</comment>
<proteinExistence type="inferred from homology"/>
<keyword evidence="9 13" id="KW-0547">Nucleotide-binding</keyword>
<evidence type="ECO:0000256" key="7">
    <source>
        <dbReference type="ARBA" id="ARBA00022598"/>
    </source>
</evidence>
<dbReference type="GO" id="GO:0005829">
    <property type="term" value="C:cytosol"/>
    <property type="evidence" value="ECO:0007669"/>
    <property type="project" value="TreeGrafter"/>
</dbReference>